<protein>
    <submittedName>
        <fullName evidence="1">Uncharacterized protein</fullName>
    </submittedName>
</protein>
<dbReference type="EMBL" id="KN847350">
    <property type="protein sequence ID" value="KIW36671.1"/>
    <property type="molecule type" value="Genomic_DNA"/>
</dbReference>
<accession>A0A0D2A8M1</accession>
<evidence type="ECO:0000313" key="2">
    <source>
        <dbReference type="Proteomes" id="UP000053342"/>
    </source>
</evidence>
<gene>
    <name evidence="1" type="ORF">PV06_11089</name>
</gene>
<name>A0A0D2A8M1_9EURO</name>
<reference evidence="1 2" key="1">
    <citation type="submission" date="2015-01" db="EMBL/GenBank/DDBJ databases">
        <title>The Genome Sequence of Exophiala oligosperma CBS72588.</title>
        <authorList>
            <consortium name="The Broad Institute Genomics Platform"/>
            <person name="Cuomo C."/>
            <person name="de Hoog S."/>
            <person name="Gorbushina A."/>
            <person name="Stielow B."/>
            <person name="Teixiera M."/>
            <person name="Abouelleil A."/>
            <person name="Chapman S.B."/>
            <person name="Priest M."/>
            <person name="Young S.K."/>
            <person name="Wortman J."/>
            <person name="Nusbaum C."/>
            <person name="Birren B."/>
        </authorList>
    </citation>
    <scope>NUCLEOTIDE SEQUENCE [LARGE SCALE GENOMIC DNA]</scope>
    <source>
        <strain evidence="1 2">CBS 72588</strain>
    </source>
</reference>
<dbReference type="GeneID" id="27363163"/>
<proteinExistence type="predicted"/>
<keyword evidence="2" id="KW-1185">Reference proteome</keyword>
<dbReference type="RefSeq" id="XP_016256887.1">
    <property type="nucleotide sequence ID" value="XM_016412706.1"/>
</dbReference>
<dbReference type="Proteomes" id="UP000053342">
    <property type="component" value="Unassembled WGS sequence"/>
</dbReference>
<organism evidence="1 2">
    <name type="scientific">Exophiala oligosperma</name>
    <dbReference type="NCBI Taxonomy" id="215243"/>
    <lineage>
        <taxon>Eukaryota</taxon>
        <taxon>Fungi</taxon>
        <taxon>Dikarya</taxon>
        <taxon>Ascomycota</taxon>
        <taxon>Pezizomycotina</taxon>
        <taxon>Eurotiomycetes</taxon>
        <taxon>Chaetothyriomycetidae</taxon>
        <taxon>Chaetothyriales</taxon>
        <taxon>Herpotrichiellaceae</taxon>
        <taxon>Exophiala</taxon>
    </lineage>
</organism>
<sequence length="109" mass="12505">MPASSSPRLYPPYDDPDRCNASFFFRLKLLLLLHLMPFPQDSSTSSAHTARKGTRRQSPIAWTVRCRLAGNGHTRECALVNRVEFIDSDADEAVEMWKVPPMFYLYMPI</sequence>
<dbReference type="AlphaFoldDB" id="A0A0D2A8M1"/>
<evidence type="ECO:0000313" key="1">
    <source>
        <dbReference type="EMBL" id="KIW36671.1"/>
    </source>
</evidence>
<dbReference type="HOGENOM" id="CLU_2183956_0_0_1"/>
<dbReference type="VEuPathDB" id="FungiDB:PV06_11089"/>